<dbReference type="RefSeq" id="WP_068648973.1">
    <property type="nucleotide sequence ID" value="NZ_CP043611.1"/>
</dbReference>
<comment type="caution">
    <text evidence="10">The sequence shown here is derived from an EMBL/GenBank/DDBJ whole genome shotgun (WGS) entry which is preliminary data.</text>
</comment>
<keyword evidence="4 8" id="KW-0418">Kinase</keyword>
<gene>
    <name evidence="8" type="primary">cmk</name>
    <name evidence="10" type="ORF">PBAT_09770</name>
</gene>
<dbReference type="GO" id="GO:0005829">
    <property type="term" value="C:cytosol"/>
    <property type="evidence" value="ECO:0007669"/>
    <property type="project" value="TreeGrafter"/>
</dbReference>
<dbReference type="GO" id="GO:0015949">
    <property type="term" value="P:nucleobase-containing small molecule interconversion"/>
    <property type="evidence" value="ECO:0007669"/>
    <property type="project" value="TreeGrafter"/>
</dbReference>
<dbReference type="InterPro" id="IPR011994">
    <property type="entry name" value="Cytidylate_kinase_dom"/>
</dbReference>
<dbReference type="Pfam" id="PF02224">
    <property type="entry name" value="Cytidylate_kin"/>
    <property type="match status" value="1"/>
</dbReference>
<dbReference type="HAMAP" id="MF_00238">
    <property type="entry name" value="Cytidyl_kinase_type1"/>
    <property type="match status" value="1"/>
</dbReference>
<evidence type="ECO:0000256" key="6">
    <source>
        <dbReference type="ARBA" id="ARBA00047615"/>
    </source>
</evidence>
<dbReference type="OrthoDB" id="9807434at2"/>
<dbReference type="AlphaFoldDB" id="A0A168PNQ2"/>
<dbReference type="SUPFAM" id="SSF52540">
    <property type="entry name" value="P-loop containing nucleoside triphosphate hydrolases"/>
    <property type="match status" value="1"/>
</dbReference>
<dbReference type="GO" id="GO:0036430">
    <property type="term" value="F:CMP kinase activity"/>
    <property type="evidence" value="ECO:0007669"/>
    <property type="project" value="RHEA"/>
</dbReference>
<keyword evidence="3 8" id="KW-0547">Nucleotide-binding</keyword>
<dbReference type="CDD" id="cd02020">
    <property type="entry name" value="CMPK"/>
    <property type="match status" value="1"/>
</dbReference>
<comment type="catalytic activity">
    <reaction evidence="7 8">
        <text>CMP + ATP = CDP + ADP</text>
        <dbReference type="Rhea" id="RHEA:11600"/>
        <dbReference type="ChEBI" id="CHEBI:30616"/>
        <dbReference type="ChEBI" id="CHEBI:58069"/>
        <dbReference type="ChEBI" id="CHEBI:60377"/>
        <dbReference type="ChEBI" id="CHEBI:456216"/>
        <dbReference type="EC" id="2.7.4.25"/>
    </reaction>
</comment>
<evidence type="ECO:0000256" key="5">
    <source>
        <dbReference type="ARBA" id="ARBA00022840"/>
    </source>
</evidence>
<dbReference type="PANTHER" id="PTHR21299">
    <property type="entry name" value="CYTIDYLATE KINASE/PANTOATE-BETA-ALANINE LIGASE"/>
    <property type="match status" value="1"/>
</dbReference>
<accession>A0A168PNQ2</accession>
<dbReference type="GO" id="GO:0006220">
    <property type="term" value="P:pyrimidine nucleotide metabolic process"/>
    <property type="evidence" value="ECO:0007669"/>
    <property type="project" value="UniProtKB-UniRule"/>
</dbReference>
<comment type="subcellular location">
    <subcellularLocation>
        <location evidence="8">Cytoplasm</location>
    </subcellularLocation>
</comment>
<evidence type="ECO:0000256" key="8">
    <source>
        <dbReference type="HAMAP-Rule" id="MF_00238"/>
    </source>
</evidence>
<dbReference type="PANTHER" id="PTHR21299:SF2">
    <property type="entry name" value="CYTIDYLATE KINASE"/>
    <property type="match status" value="1"/>
</dbReference>
<sequence>MVRQQTELIDRINIAIDGPAGAGKSTVARLVANELSYIYVDTGAMYRAVTWFMTKLGIDPECQDEVLRHTLNMVLELRPGSEGQKVFVDGEDVTSYIRSTQVNSMVSRYAQIEGLRTHLVHLQRQMALRKGVVMDGRDIGTTVLPDAEVKVFLTASVKERALRRFSELSDADDMTLEQLEKDIAKRDALDEQREISPLRCAEDATVLDTTNMNIQQVVTTIVSFCKSQRDGEKIR</sequence>
<comment type="catalytic activity">
    <reaction evidence="6 8">
        <text>dCMP + ATP = dCDP + ADP</text>
        <dbReference type="Rhea" id="RHEA:25094"/>
        <dbReference type="ChEBI" id="CHEBI:30616"/>
        <dbReference type="ChEBI" id="CHEBI:57566"/>
        <dbReference type="ChEBI" id="CHEBI:58593"/>
        <dbReference type="ChEBI" id="CHEBI:456216"/>
        <dbReference type="EC" id="2.7.4.25"/>
    </reaction>
</comment>
<feature type="domain" description="Cytidylate kinase" evidence="9">
    <location>
        <begin position="14"/>
        <end position="225"/>
    </location>
</feature>
<dbReference type="GO" id="GO:0036431">
    <property type="term" value="F:dCMP kinase activity"/>
    <property type="evidence" value="ECO:0007669"/>
    <property type="project" value="InterPro"/>
</dbReference>
<dbReference type="NCBIfam" id="TIGR00017">
    <property type="entry name" value="cmk"/>
    <property type="match status" value="1"/>
</dbReference>
<evidence type="ECO:0000313" key="10">
    <source>
        <dbReference type="EMBL" id="OAB46939.1"/>
    </source>
</evidence>
<evidence type="ECO:0000256" key="2">
    <source>
        <dbReference type="ARBA" id="ARBA00022679"/>
    </source>
</evidence>
<organism evidence="10 11">
    <name type="scientific">Paenibacillus antarcticus</name>
    <dbReference type="NCBI Taxonomy" id="253703"/>
    <lineage>
        <taxon>Bacteria</taxon>
        <taxon>Bacillati</taxon>
        <taxon>Bacillota</taxon>
        <taxon>Bacilli</taxon>
        <taxon>Bacillales</taxon>
        <taxon>Paenibacillaceae</taxon>
        <taxon>Paenibacillus</taxon>
    </lineage>
</organism>
<dbReference type="InterPro" id="IPR003136">
    <property type="entry name" value="Cytidylate_kin"/>
</dbReference>
<dbReference type="GO" id="GO:0005524">
    <property type="term" value="F:ATP binding"/>
    <property type="evidence" value="ECO:0007669"/>
    <property type="project" value="UniProtKB-UniRule"/>
</dbReference>
<proteinExistence type="inferred from homology"/>
<keyword evidence="2 8" id="KW-0808">Transferase</keyword>
<dbReference type="EMBL" id="LVJI01000014">
    <property type="protein sequence ID" value="OAB46939.1"/>
    <property type="molecule type" value="Genomic_DNA"/>
</dbReference>
<evidence type="ECO:0000256" key="1">
    <source>
        <dbReference type="ARBA" id="ARBA00009427"/>
    </source>
</evidence>
<evidence type="ECO:0000256" key="7">
    <source>
        <dbReference type="ARBA" id="ARBA00048478"/>
    </source>
</evidence>
<evidence type="ECO:0000256" key="3">
    <source>
        <dbReference type="ARBA" id="ARBA00022741"/>
    </source>
</evidence>
<keyword evidence="5 8" id="KW-0067">ATP-binding</keyword>
<evidence type="ECO:0000313" key="11">
    <source>
        <dbReference type="Proteomes" id="UP000077355"/>
    </source>
</evidence>
<keyword evidence="8" id="KW-0963">Cytoplasm</keyword>
<keyword evidence="11" id="KW-1185">Reference proteome</keyword>
<dbReference type="Gene3D" id="3.40.50.300">
    <property type="entry name" value="P-loop containing nucleotide triphosphate hydrolases"/>
    <property type="match status" value="1"/>
</dbReference>
<dbReference type="Proteomes" id="UP000077355">
    <property type="component" value="Unassembled WGS sequence"/>
</dbReference>
<feature type="binding site" evidence="8">
    <location>
        <begin position="18"/>
        <end position="26"/>
    </location>
    <ligand>
        <name>ATP</name>
        <dbReference type="ChEBI" id="CHEBI:30616"/>
    </ligand>
</feature>
<reference evidence="10 11" key="1">
    <citation type="submission" date="2016-03" db="EMBL/GenBank/DDBJ databases">
        <title>Draft genome sequence of Paenibacillus antarcticus CECT 5836.</title>
        <authorList>
            <person name="Shin S.-K."/>
            <person name="Yi H."/>
        </authorList>
    </citation>
    <scope>NUCLEOTIDE SEQUENCE [LARGE SCALE GENOMIC DNA]</scope>
    <source>
        <strain evidence="10 11">CECT 5836</strain>
    </source>
</reference>
<protein>
    <recommendedName>
        <fullName evidence="8">Cytidylate kinase</fullName>
        <shortName evidence="8">CK</shortName>
        <ecNumber evidence="8">2.7.4.25</ecNumber>
    </recommendedName>
    <alternativeName>
        <fullName evidence="8">Cytidine monophosphate kinase</fullName>
        <shortName evidence="8">CMP kinase</shortName>
    </alternativeName>
</protein>
<name>A0A168PNQ2_9BACL</name>
<evidence type="ECO:0000256" key="4">
    <source>
        <dbReference type="ARBA" id="ARBA00022777"/>
    </source>
</evidence>
<evidence type="ECO:0000259" key="9">
    <source>
        <dbReference type="Pfam" id="PF02224"/>
    </source>
</evidence>
<comment type="similarity">
    <text evidence="1 8">Belongs to the cytidylate kinase family. Type 1 subfamily.</text>
</comment>
<dbReference type="EC" id="2.7.4.25" evidence="8"/>
<dbReference type="InterPro" id="IPR027417">
    <property type="entry name" value="P-loop_NTPase"/>
</dbReference>